<dbReference type="STRING" id="1073327.SAMN04488108_3223"/>
<sequence>MNIGNIILWAIQVYLVYWFFGPAKMKLLTPTEKLVQYHLVPSGGSPTPIRILAILEFLGIVGLILPWLTGILPILTPVSALSLGLVMVGAAFFQFKTHNTKKLPKIVLALILCLVVAWFRYQEMG</sequence>
<keyword evidence="7" id="KW-1185">Reference proteome</keyword>
<protein>
    <submittedName>
        <fullName evidence="6">DoxX-like family protein</fullName>
    </submittedName>
</protein>
<dbReference type="GO" id="GO:0016020">
    <property type="term" value="C:membrane"/>
    <property type="evidence" value="ECO:0007669"/>
    <property type="project" value="UniProtKB-SubCell"/>
</dbReference>
<evidence type="ECO:0000256" key="4">
    <source>
        <dbReference type="ARBA" id="ARBA00023136"/>
    </source>
</evidence>
<dbReference type="InterPro" id="IPR032808">
    <property type="entry name" value="DoxX"/>
</dbReference>
<accession>A0A1M7ZGQ2</accession>
<keyword evidence="4 5" id="KW-0472">Membrane</keyword>
<proteinExistence type="predicted"/>
<name>A0A1M7ZGQ2_9BACT</name>
<organism evidence="6 7">
    <name type="scientific">Algoriphagus zhangzhouensis</name>
    <dbReference type="NCBI Taxonomy" id="1073327"/>
    <lineage>
        <taxon>Bacteria</taxon>
        <taxon>Pseudomonadati</taxon>
        <taxon>Bacteroidota</taxon>
        <taxon>Cytophagia</taxon>
        <taxon>Cytophagales</taxon>
        <taxon>Cyclobacteriaceae</taxon>
        <taxon>Algoriphagus</taxon>
    </lineage>
</organism>
<dbReference type="OrthoDB" id="3385086at2"/>
<evidence type="ECO:0000313" key="6">
    <source>
        <dbReference type="EMBL" id="SHO64053.1"/>
    </source>
</evidence>
<keyword evidence="2 5" id="KW-0812">Transmembrane</keyword>
<evidence type="ECO:0000256" key="1">
    <source>
        <dbReference type="ARBA" id="ARBA00004141"/>
    </source>
</evidence>
<dbReference type="RefSeq" id="WP_073572831.1">
    <property type="nucleotide sequence ID" value="NZ_FRXN01000004.1"/>
</dbReference>
<evidence type="ECO:0000256" key="2">
    <source>
        <dbReference type="ARBA" id="ARBA00022692"/>
    </source>
</evidence>
<dbReference type="Pfam" id="PF13564">
    <property type="entry name" value="DoxX_2"/>
    <property type="match status" value="1"/>
</dbReference>
<comment type="subcellular location">
    <subcellularLocation>
        <location evidence="1">Membrane</location>
        <topology evidence="1">Multi-pass membrane protein</topology>
    </subcellularLocation>
</comment>
<evidence type="ECO:0000313" key="7">
    <source>
        <dbReference type="Proteomes" id="UP000184609"/>
    </source>
</evidence>
<dbReference type="Proteomes" id="UP000184609">
    <property type="component" value="Unassembled WGS sequence"/>
</dbReference>
<dbReference type="AlphaFoldDB" id="A0A1M7ZGQ2"/>
<keyword evidence="3 5" id="KW-1133">Transmembrane helix</keyword>
<evidence type="ECO:0000256" key="5">
    <source>
        <dbReference type="SAM" id="Phobius"/>
    </source>
</evidence>
<dbReference type="EMBL" id="FRXN01000004">
    <property type="protein sequence ID" value="SHO64053.1"/>
    <property type="molecule type" value="Genomic_DNA"/>
</dbReference>
<feature type="transmembrane region" description="Helical" evidence="5">
    <location>
        <begin position="6"/>
        <end position="28"/>
    </location>
</feature>
<reference evidence="7" key="1">
    <citation type="submission" date="2016-12" db="EMBL/GenBank/DDBJ databases">
        <authorList>
            <person name="Varghese N."/>
            <person name="Submissions S."/>
        </authorList>
    </citation>
    <scope>NUCLEOTIDE SEQUENCE [LARGE SCALE GENOMIC DNA]</scope>
    <source>
        <strain evidence="7">DSM 25035</strain>
    </source>
</reference>
<feature type="transmembrane region" description="Helical" evidence="5">
    <location>
        <begin position="105"/>
        <end position="121"/>
    </location>
</feature>
<gene>
    <name evidence="6" type="ORF">SAMN04488108_3223</name>
</gene>
<evidence type="ECO:0000256" key="3">
    <source>
        <dbReference type="ARBA" id="ARBA00022989"/>
    </source>
</evidence>
<feature type="transmembrane region" description="Helical" evidence="5">
    <location>
        <begin position="74"/>
        <end position="93"/>
    </location>
</feature>
<feature type="transmembrane region" description="Helical" evidence="5">
    <location>
        <begin position="49"/>
        <end position="68"/>
    </location>
</feature>